<evidence type="ECO:0000313" key="3">
    <source>
        <dbReference type="WBParaSite" id="L893_g4351.t1"/>
    </source>
</evidence>
<evidence type="ECO:0000313" key="2">
    <source>
        <dbReference type="Proteomes" id="UP000095287"/>
    </source>
</evidence>
<name>A0A1I8ACH7_9BILA</name>
<evidence type="ECO:0000256" key="1">
    <source>
        <dbReference type="SAM" id="MobiDB-lite"/>
    </source>
</evidence>
<reference evidence="3" key="1">
    <citation type="submission" date="2016-11" db="UniProtKB">
        <authorList>
            <consortium name="WormBaseParasite"/>
        </authorList>
    </citation>
    <scope>IDENTIFICATION</scope>
</reference>
<feature type="region of interest" description="Disordered" evidence="1">
    <location>
        <begin position="1"/>
        <end position="41"/>
    </location>
</feature>
<feature type="compositionally biased region" description="Basic and acidic residues" evidence="1">
    <location>
        <begin position="1"/>
        <end position="14"/>
    </location>
</feature>
<dbReference type="Proteomes" id="UP000095287">
    <property type="component" value="Unplaced"/>
</dbReference>
<dbReference type="AlphaFoldDB" id="A0A1I8ACH7"/>
<keyword evidence="2" id="KW-1185">Reference proteome</keyword>
<dbReference type="WBParaSite" id="L893_g4351.t1">
    <property type="protein sequence ID" value="L893_g4351.t1"/>
    <property type="gene ID" value="L893_g4351"/>
</dbReference>
<accession>A0A1I8ACH7</accession>
<proteinExistence type="predicted"/>
<organism evidence="2 3">
    <name type="scientific">Steinernema glaseri</name>
    <dbReference type="NCBI Taxonomy" id="37863"/>
    <lineage>
        <taxon>Eukaryota</taxon>
        <taxon>Metazoa</taxon>
        <taxon>Ecdysozoa</taxon>
        <taxon>Nematoda</taxon>
        <taxon>Chromadorea</taxon>
        <taxon>Rhabditida</taxon>
        <taxon>Tylenchina</taxon>
        <taxon>Panagrolaimomorpha</taxon>
        <taxon>Strongyloidoidea</taxon>
        <taxon>Steinernematidae</taxon>
        <taxon>Steinernema</taxon>
    </lineage>
</organism>
<protein>
    <submittedName>
        <fullName evidence="3">Uncharacterized protein</fullName>
    </submittedName>
</protein>
<sequence>MHPEDNPPEDKSPPEEEIQSEAGSDFGDLGDALDDELDGDGGGAVLGRHGVLVVAAVEERVEHQLRDGVVGGVAEAVAVQRRPLEPRGDRQVHHAPDHREEVHRAITSLAWKRHIAPGKEGPSVFSSPNSNLHNLRHASSIGSDGPRKELAPCLRPVVNFHSVAAVEHGGTWQRNTFLEGPACVLGQKTSRSGWAAWRAHRGVRWRRPARTDGLTTIGICIKKGKMKITSSNPLYLLSWPYSTTLLPRGEDVLGDRSIGTVALRLDPSFQSPSNQNRRKNARFIIRGTPRGARPDAVFIFASGAISPAPEWSFSGGLLRTALESNVAWNHWLRILSNVAFSAEITARKVGIEFISSLSFQIMVF</sequence>